<gene>
    <name evidence="8" type="ORF">R6Y95_02370</name>
</gene>
<evidence type="ECO:0000256" key="3">
    <source>
        <dbReference type="ARBA" id="ARBA00011738"/>
    </source>
</evidence>
<dbReference type="PANTHER" id="PTHR31118">
    <property type="entry name" value="CYCLASE-LIKE PROTEIN 2"/>
    <property type="match status" value="1"/>
</dbReference>
<dbReference type="Pfam" id="PF04199">
    <property type="entry name" value="Cyclase"/>
    <property type="match status" value="1"/>
</dbReference>
<evidence type="ECO:0000256" key="6">
    <source>
        <dbReference type="ARBA" id="ARBA00022833"/>
    </source>
</evidence>
<evidence type="ECO:0000256" key="7">
    <source>
        <dbReference type="ARBA" id="ARBA00023079"/>
    </source>
</evidence>
<keyword evidence="9" id="KW-1185">Reference proteome</keyword>
<dbReference type="PANTHER" id="PTHR31118:SF12">
    <property type="entry name" value="CYCLASE-LIKE PROTEIN 2"/>
    <property type="match status" value="1"/>
</dbReference>
<keyword evidence="6" id="KW-0862">Zinc</keyword>
<keyword evidence="7" id="KW-0823">Tryptophan catabolism</keyword>
<dbReference type="SUPFAM" id="SSF102198">
    <property type="entry name" value="Putative cyclase"/>
    <property type="match status" value="1"/>
</dbReference>
<dbReference type="GO" id="GO:0046872">
    <property type="term" value="F:metal ion binding"/>
    <property type="evidence" value="ECO:0007669"/>
    <property type="project" value="UniProtKB-KW"/>
</dbReference>
<name>A0ABD8AAY1_9EURY</name>
<dbReference type="Gene3D" id="3.50.30.50">
    <property type="entry name" value="Putative cyclase"/>
    <property type="match status" value="1"/>
</dbReference>
<accession>A0ABD8AAY1</accession>
<evidence type="ECO:0000256" key="2">
    <source>
        <dbReference type="ARBA" id="ARBA00005023"/>
    </source>
</evidence>
<protein>
    <submittedName>
        <fullName evidence="8">Cyclase family protein</fullName>
        <ecNumber evidence="8">3.5.-.-</ecNumber>
    </submittedName>
</protein>
<dbReference type="InterPro" id="IPR037175">
    <property type="entry name" value="KFase_sf"/>
</dbReference>
<comment type="cofactor">
    <cofactor evidence="1">
        <name>Zn(2+)</name>
        <dbReference type="ChEBI" id="CHEBI:29105"/>
    </cofactor>
</comment>
<evidence type="ECO:0000256" key="1">
    <source>
        <dbReference type="ARBA" id="ARBA00001947"/>
    </source>
</evidence>
<evidence type="ECO:0000256" key="5">
    <source>
        <dbReference type="ARBA" id="ARBA00022801"/>
    </source>
</evidence>
<comment type="subunit">
    <text evidence="3">Homodimer.</text>
</comment>
<reference evidence="8 9" key="1">
    <citation type="submission" date="2023-10" db="EMBL/GenBank/DDBJ databases">
        <title>The complete genome sequence of Methanoculleus palmolei DSM 4273.</title>
        <authorList>
            <person name="Lai S.-J."/>
            <person name="You Y.-T."/>
            <person name="Chen S.-C."/>
        </authorList>
    </citation>
    <scope>NUCLEOTIDE SEQUENCE [LARGE SCALE GENOMIC DNA]</scope>
    <source>
        <strain evidence="8 9">DSM 4273</strain>
    </source>
</reference>
<sequence>MKIYDITRDLSEDVVVYPGDIRPRFREIDNGQYRVTEMALGSHTGTHIDAPSHYVRGGRTVDRVPPGVLMGPARVLDCSDVDGAVDAERFADCLSGTRTLLLKTWFSGRQRFEPGYPALSLEAAGLIADAGITCLGTDTPSIEAYDGDGSVHRRLLESDMVILELLDLAAVPEGDYYLVALPLRLKGADGSPVRAVLYERDAKDQP</sequence>
<dbReference type="Proteomes" id="UP001626603">
    <property type="component" value="Chromosome"/>
</dbReference>
<dbReference type="EC" id="3.5.-.-" evidence="8"/>
<dbReference type="AlphaFoldDB" id="A0ABD8AAY1"/>
<dbReference type="EMBL" id="CP137641">
    <property type="protein sequence ID" value="WOX56192.1"/>
    <property type="molecule type" value="Genomic_DNA"/>
</dbReference>
<dbReference type="InterPro" id="IPR007325">
    <property type="entry name" value="KFase/CYL"/>
</dbReference>
<keyword evidence="5 8" id="KW-0378">Hydrolase</keyword>
<evidence type="ECO:0000313" key="9">
    <source>
        <dbReference type="Proteomes" id="UP001626603"/>
    </source>
</evidence>
<keyword evidence="4" id="KW-0479">Metal-binding</keyword>
<organism evidence="8 9">
    <name type="scientific">Methanoculleus palmolei</name>
    <dbReference type="NCBI Taxonomy" id="72612"/>
    <lineage>
        <taxon>Archaea</taxon>
        <taxon>Methanobacteriati</taxon>
        <taxon>Methanobacteriota</taxon>
        <taxon>Stenosarchaea group</taxon>
        <taxon>Methanomicrobia</taxon>
        <taxon>Methanomicrobiales</taxon>
        <taxon>Methanomicrobiaceae</taxon>
        <taxon>Methanoculleus</taxon>
    </lineage>
</organism>
<evidence type="ECO:0000256" key="4">
    <source>
        <dbReference type="ARBA" id="ARBA00022723"/>
    </source>
</evidence>
<dbReference type="GO" id="GO:0006569">
    <property type="term" value="P:L-tryptophan catabolic process"/>
    <property type="evidence" value="ECO:0007669"/>
    <property type="project" value="UniProtKB-KW"/>
</dbReference>
<proteinExistence type="predicted"/>
<comment type="pathway">
    <text evidence="2">Amino-acid degradation.</text>
</comment>
<dbReference type="FunFam" id="3.50.30.50:FF:000001">
    <property type="entry name" value="Kynurenine formamidase"/>
    <property type="match status" value="1"/>
</dbReference>
<evidence type="ECO:0000313" key="8">
    <source>
        <dbReference type="EMBL" id="WOX56192.1"/>
    </source>
</evidence>
<dbReference type="GO" id="GO:0016787">
    <property type="term" value="F:hydrolase activity"/>
    <property type="evidence" value="ECO:0007669"/>
    <property type="project" value="UniProtKB-KW"/>
</dbReference>